<feature type="non-terminal residue" evidence="6">
    <location>
        <position position="1"/>
    </location>
</feature>
<feature type="compositionally biased region" description="Low complexity" evidence="4">
    <location>
        <begin position="618"/>
        <end position="636"/>
    </location>
</feature>
<dbReference type="Gene3D" id="2.20.130.20">
    <property type="match status" value="1"/>
</dbReference>
<dbReference type="InterPro" id="IPR041555">
    <property type="entry name" value="MG3"/>
</dbReference>
<accession>A0ABD0LB94</accession>
<dbReference type="Gene3D" id="2.60.40.1940">
    <property type="match status" value="1"/>
</dbReference>
<dbReference type="InterPro" id="IPR047565">
    <property type="entry name" value="Alpha-macroglob_thiol-ester_cl"/>
</dbReference>
<dbReference type="Gene3D" id="2.60.40.10">
    <property type="entry name" value="Immunoglobulins"/>
    <property type="match status" value="1"/>
</dbReference>
<reference evidence="6 7" key="1">
    <citation type="journal article" date="2023" name="Sci. Data">
        <title>Genome assembly of the Korean intertidal mud-creeper Batillaria attramentaria.</title>
        <authorList>
            <person name="Patra A.K."/>
            <person name="Ho P.T."/>
            <person name="Jun S."/>
            <person name="Lee S.J."/>
            <person name="Kim Y."/>
            <person name="Won Y.J."/>
        </authorList>
    </citation>
    <scope>NUCLEOTIDE SEQUENCE [LARGE SCALE GENOMIC DNA]</scope>
    <source>
        <strain evidence="6">Wonlab-2016</strain>
    </source>
</reference>
<dbReference type="Pfam" id="PF07678">
    <property type="entry name" value="TED_complement"/>
    <property type="match status" value="1"/>
</dbReference>
<dbReference type="InterPro" id="IPR001599">
    <property type="entry name" value="Macroglobln_a2"/>
</dbReference>
<dbReference type="SMART" id="SM01419">
    <property type="entry name" value="Thiol-ester_cl"/>
    <property type="match status" value="1"/>
</dbReference>
<dbReference type="Gene3D" id="6.20.50.160">
    <property type="match status" value="1"/>
</dbReference>
<dbReference type="Pfam" id="PF07703">
    <property type="entry name" value="A2M_BRD"/>
    <property type="match status" value="1"/>
</dbReference>
<dbReference type="PANTHER" id="PTHR11412">
    <property type="entry name" value="MACROGLOBULIN / COMPLEMENT"/>
    <property type="match status" value="1"/>
</dbReference>
<dbReference type="Gene3D" id="2.60.40.1930">
    <property type="match status" value="2"/>
</dbReference>
<dbReference type="FunFam" id="2.60.40.1930:FF:000001">
    <property type="entry name" value="CD109 isoform 3"/>
    <property type="match status" value="1"/>
</dbReference>
<feature type="domain" description="Alpha-2-macroglobulin bait region" evidence="5">
    <location>
        <begin position="409"/>
        <end position="551"/>
    </location>
</feature>
<evidence type="ECO:0000256" key="2">
    <source>
        <dbReference type="ARBA" id="ARBA00022966"/>
    </source>
</evidence>
<protein>
    <recommendedName>
        <fullName evidence="5">Alpha-2-macroglobulin bait region domain-containing protein</fullName>
    </recommendedName>
</protein>
<evidence type="ECO:0000313" key="7">
    <source>
        <dbReference type="Proteomes" id="UP001519460"/>
    </source>
</evidence>
<dbReference type="Proteomes" id="UP001519460">
    <property type="component" value="Unassembled WGS sequence"/>
</dbReference>
<dbReference type="EMBL" id="JACVVK020000067">
    <property type="protein sequence ID" value="KAK7496473.1"/>
    <property type="molecule type" value="Genomic_DNA"/>
</dbReference>
<dbReference type="Gene3D" id="2.60.120.1540">
    <property type="match status" value="1"/>
</dbReference>
<dbReference type="InterPro" id="IPR011625">
    <property type="entry name" value="A2M_N_BRD"/>
</dbReference>
<keyword evidence="2" id="KW-0882">Thioester bond</keyword>
<evidence type="ECO:0000259" key="5">
    <source>
        <dbReference type="SMART" id="SM01359"/>
    </source>
</evidence>
<comment type="caution">
    <text evidence="6">The sequence shown here is derived from an EMBL/GenBank/DDBJ whole genome shotgun (WGS) entry which is preliminary data.</text>
</comment>
<dbReference type="Pfam" id="PF00207">
    <property type="entry name" value="A2M"/>
    <property type="match status" value="1"/>
</dbReference>
<dbReference type="InterPro" id="IPR013783">
    <property type="entry name" value="Ig-like_fold"/>
</dbReference>
<sequence length="1308" mass="144991">IRLDQPLRINVAISDSGEGQPVVLSFDLVGRTANLIVNGPTVTVEPKDNTVVEFTFPEDVTLDPSHNYIRVIASGGLTFTRYGRIYPQSKTLSVFVQTDRAVYQPGHTVKLRVLAMRPDLTVLQEPMNVVIMDPEGNRIQQWHDVTGDDTAGVVQLEMMTSLYPPLGTWTISATVQAVTKTKTFKIEEYELPRFELKLSWPGYALISDANVTGTVKATYTFGGPVHGKGKVTAKYDVSFYKPVSRLEKHFEIVTVACNGCMQKTDTESISSRCSFGGINKLDDNGEATVTFTLEELDDLVLKSRQERYRWVTTSSLLYSTIALSAEVKDTATDDVMKATTTLRFSNSPIRLEFKSSLHYKPGLDYTAQERSAYFYGGSLIHILTVVKTTDNQGQVSVTFQTPSRSAYSVEIRASSEKYPVSQVTRLYPFKSMSGEFLQIIPRTETPTVFAKSSLVLTGHVSQTENTRQRFEFRVTKDMAPIADLFVFYKRDRNSEIILDKIGFSVKADLSKLRLSYEKEEVRPGEEARLQLRGKPNSLVFLLGVDKSVTLLGGGNDITQSQVESELREYGASRVQGDPYSYPGYENPGSLLIGCSVNILTDGHVRGLRHDIPTGVIITPGPSTPSTSTYPTTTPVTAAQTSERTKATIEEPPEPEFETAEERIRKFFPETWLWETVLIGRKGNTVFTAIAPDTITTWITSAFAVHPTSGLTVADKRAEAWLMLDKNQTGFQNTLITRKSLNDPDSATEIRQSTYHTYYLGRLRPNTLTSKVFCIWPVSLGDVPLRVLLASTKPADGVERILRVVPEGVARAQSFPLLLQVPEDSDFVQTVTFTAPPGLVDGSLRLSVKITGDILGPIVENLDDLLKASYGCGEQNMVQFAPNTYVINYLRQTDQLTPELLAKSRRLMISVFLFHRITDTGYQRQLRYQHRDGSFSAFGDRYGSGQSGSMWLTAFVARCLAQASALGSDVISIDQNVVGRAAVWMADRQLFDGSFPEPGVVFNSRLQGGSAKGEARTAYVLIALAEVEIFLGHSLAQDTRSEVMSAVDSAVAFLESRLPLLTDPYDVCIVAYALTLTNSSKADVAIAKMLSVAVSEALTLHWERPEEPRSVRYPWYRMSDALSIEMTSYALLTLVLDQDKERSIWVNTWLNKQRGPYGGFISTQDTVVGIQALTAMAAFVYLEEFTPMTVTVSWTSGSPQQASVDIDNQSKLLLQTIEIPVVVVAEYNVDTRTVEQVFGVDPVVSDNTPTSFTLTTCAHRNSGPNDTMVEVDIGVPSGYWVDEARSRYGSASSRELKQQELKVILYYEA</sequence>
<dbReference type="Gene3D" id="2.60.40.690">
    <property type="entry name" value="Alpha-macroglobulin, receptor-binding domain"/>
    <property type="match status" value="1"/>
</dbReference>
<evidence type="ECO:0000313" key="6">
    <source>
        <dbReference type="EMBL" id="KAK7496473.1"/>
    </source>
</evidence>
<organism evidence="6 7">
    <name type="scientific">Batillaria attramentaria</name>
    <dbReference type="NCBI Taxonomy" id="370345"/>
    <lineage>
        <taxon>Eukaryota</taxon>
        <taxon>Metazoa</taxon>
        <taxon>Spiralia</taxon>
        <taxon>Lophotrochozoa</taxon>
        <taxon>Mollusca</taxon>
        <taxon>Gastropoda</taxon>
        <taxon>Caenogastropoda</taxon>
        <taxon>Sorbeoconcha</taxon>
        <taxon>Cerithioidea</taxon>
        <taxon>Batillariidae</taxon>
        <taxon>Batillaria</taxon>
    </lineage>
</organism>
<dbReference type="Gene3D" id="1.50.10.20">
    <property type="match status" value="1"/>
</dbReference>
<keyword evidence="7" id="KW-1185">Reference proteome</keyword>
<evidence type="ECO:0000256" key="4">
    <source>
        <dbReference type="SAM" id="MobiDB-lite"/>
    </source>
</evidence>
<gene>
    <name evidence="6" type="ORF">BaRGS_00012395</name>
</gene>
<dbReference type="SMART" id="SM01359">
    <property type="entry name" value="A2M_N_2"/>
    <property type="match status" value="1"/>
</dbReference>
<dbReference type="Pfam" id="PF01835">
    <property type="entry name" value="MG2"/>
    <property type="match status" value="1"/>
</dbReference>
<name>A0ABD0LB94_9CAEN</name>
<evidence type="ECO:0000256" key="1">
    <source>
        <dbReference type="ARBA" id="ARBA00022729"/>
    </source>
</evidence>
<dbReference type="InterPro" id="IPR050473">
    <property type="entry name" value="A2M/Complement_sys"/>
</dbReference>
<dbReference type="InterPro" id="IPR008930">
    <property type="entry name" value="Terpenoid_cyclase/PrenylTrfase"/>
</dbReference>
<keyword evidence="3" id="KW-0325">Glycoprotein</keyword>
<feature type="region of interest" description="Disordered" evidence="4">
    <location>
        <begin position="615"/>
        <end position="655"/>
    </location>
</feature>
<keyword evidence="1" id="KW-0732">Signal</keyword>
<proteinExistence type="predicted"/>
<dbReference type="InterPro" id="IPR036595">
    <property type="entry name" value="A-macroglobulin_rcpt-bd_sf"/>
</dbReference>
<dbReference type="SUPFAM" id="SSF48239">
    <property type="entry name" value="Terpenoid cyclases/Protein prenyltransferases"/>
    <property type="match status" value="1"/>
</dbReference>
<evidence type="ECO:0000256" key="3">
    <source>
        <dbReference type="ARBA" id="ARBA00023180"/>
    </source>
</evidence>
<dbReference type="InterPro" id="IPR002890">
    <property type="entry name" value="MG2"/>
</dbReference>
<feature type="non-terminal residue" evidence="6">
    <location>
        <position position="1308"/>
    </location>
</feature>
<dbReference type="PANTHER" id="PTHR11412:SF136">
    <property type="entry name" value="CD109 ANTIGEN"/>
    <property type="match status" value="1"/>
</dbReference>
<dbReference type="Pfam" id="PF17791">
    <property type="entry name" value="MG3"/>
    <property type="match status" value="1"/>
</dbReference>
<dbReference type="InterPro" id="IPR011626">
    <property type="entry name" value="Alpha-macroglobulin_TED"/>
</dbReference>